<evidence type="ECO:0000256" key="5">
    <source>
        <dbReference type="ARBA" id="ARBA00022723"/>
    </source>
</evidence>
<keyword evidence="5 11" id="KW-0479">Metal-binding</keyword>
<comment type="cofactor">
    <cofactor evidence="11">
        <name>heme</name>
        <dbReference type="ChEBI" id="CHEBI:30413"/>
    </cofactor>
</comment>
<dbReference type="InterPro" id="IPR002401">
    <property type="entry name" value="Cyt_P450_E_grp-I"/>
</dbReference>
<evidence type="ECO:0000256" key="12">
    <source>
        <dbReference type="RuleBase" id="RU000461"/>
    </source>
</evidence>
<dbReference type="GO" id="GO:0020037">
    <property type="term" value="F:heme binding"/>
    <property type="evidence" value="ECO:0007669"/>
    <property type="project" value="InterPro"/>
</dbReference>
<evidence type="ECO:0000256" key="4">
    <source>
        <dbReference type="ARBA" id="ARBA00022692"/>
    </source>
</evidence>
<feature type="transmembrane region" description="Helical" evidence="13">
    <location>
        <begin position="6"/>
        <end position="23"/>
    </location>
</feature>
<keyword evidence="3 11" id="KW-0349">Heme</keyword>
<dbReference type="InterPro" id="IPR050651">
    <property type="entry name" value="Plant_Cytochrome_P450_Monoox"/>
</dbReference>
<dbReference type="SUPFAM" id="SSF48264">
    <property type="entry name" value="Cytochrome P450"/>
    <property type="match status" value="1"/>
</dbReference>
<dbReference type="PRINTS" id="PR00463">
    <property type="entry name" value="EP450I"/>
</dbReference>
<dbReference type="CDD" id="cd20653">
    <property type="entry name" value="CYP81"/>
    <property type="match status" value="1"/>
</dbReference>
<dbReference type="AlphaFoldDB" id="A0AAW2XBK0"/>
<dbReference type="GO" id="GO:0016705">
    <property type="term" value="F:oxidoreductase activity, acting on paired donors, with incorporation or reduction of molecular oxygen"/>
    <property type="evidence" value="ECO:0007669"/>
    <property type="project" value="InterPro"/>
</dbReference>
<dbReference type="PANTHER" id="PTHR47947:SF62">
    <property type="entry name" value="CYTOCHROME P450, FAMILY 81, SUBFAMILY D, POLYPEPTIDE 5"/>
    <property type="match status" value="1"/>
</dbReference>
<dbReference type="InterPro" id="IPR036396">
    <property type="entry name" value="Cyt_P450_sf"/>
</dbReference>
<dbReference type="EMBL" id="JACGWN010000005">
    <property type="protein sequence ID" value="KAL0450182.1"/>
    <property type="molecule type" value="Genomic_DNA"/>
</dbReference>
<evidence type="ECO:0000256" key="1">
    <source>
        <dbReference type="ARBA" id="ARBA00004167"/>
    </source>
</evidence>
<dbReference type="GO" id="GO:0005506">
    <property type="term" value="F:iron ion binding"/>
    <property type="evidence" value="ECO:0007669"/>
    <property type="project" value="InterPro"/>
</dbReference>
<evidence type="ECO:0000256" key="10">
    <source>
        <dbReference type="ARBA" id="ARBA00023136"/>
    </source>
</evidence>
<evidence type="ECO:0000256" key="2">
    <source>
        <dbReference type="ARBA" id="ARBA00010617"/>
    </source>
</evidence>
<dbReference type="Gene3D" id="1.10.630.10">
    <property type="entry name" value="Cytochrome P450"/>
    <property type="match status" value="2"/>
</dbReference>
<organism evidence="14">
    <name type="scientific">Sesamum latifolium</name>
    <dbReference type="NCBI Taxonomy" id="2727402"/>
    <lineage>
        <taxon>Eukaryota</taxon>
        <taxon>Viridiplantae</taxon>
        <taxon>Streptophyta</taxon>
        <taxon>Embryophyta</taxon>
        <taxon>Tracheophyta</taxon>
        <taxon>Spermatophyta</taxon>
        <taxon>Magnoliopsida</taxon>
        <taxon>eudicotyledons</taxon>
        <taxon>Gunneridae</taxon>
        <taxon>Pentapetalae</taxon>
        <taxon>asterids</taxon>
        <taxon>lamiids</taxon>
        <taxon>Lamiales</taxon>
        <taxon>Pedaliaceae</taxon>
        <taxon>Sesamum</taxon>
    </lineage>
</organism>
<accession>A0AAW2XBK0</accession>
<feature type="binding site" description="axial binding residue" evidence="11">
    <location>
        <position position="423"/>
    </location>
    <ligand>
        <name>heme</name>
        <dbReference type="ChEBI" id="CHEBI:30413"/>
    </ligand>
    <ligandPart>
        <name>Fe</name>
        <dbReference type="ChEBI" id="CHEBI:18248"/>
    </ligandPart>
</feature>
<dbReference type="InterPro" id="IPR001128">
    <property type="entry name" value="Cyt_P450"/>
</dbReference>
<dbReference type="PROSITE" id="PS00086">
    <property type="entry name" value="CYTOCHROME_P450"/>
    <property type="match status" value="1"/>
</dbReference>
<gene>
    <name evidence="14" type="ORF">Slati_1574600</name>
</gene>
<dbReference type="InterPro" id="IPR017972">
    <property type="entry name" value="Cyt_P450_CS"/>
</dbReference>
<evidence type="ECO:0000256" key="7">
    <source>
        <dbReference type="ARBA" id="ARBA00023002"/>
    </source>
</evidence>
<reference evidence="14" key="2">
    <citation type="journal article" date="2024" name="Plant">
        <title>Genomic evolution and insights into agronomic trait innovations of Sesamum species.</title>
        <authorList>
            <person name="Miao H."/>
            <person name="Wang L."/>
            <person name="Qu L."/>
            <person name="Liu H."/>
            <person name="Sun Y."/>
            <person name="Le M."/>
            <person name="Wang Q."/>
            <person name="Wei S."/>
            <person name="Zheng Y."/>
            <person name="Lin W."/>
            <person name="Duan Y."/>
            <person name="Cao H."/>
            <person name="Xiong S."/>
            <person name="Wang X."/>
            <person name="Wei L."/>
            <person name="Li C."/>
            <person name="Ma Q."/>
            <person name="Ju M."/>
            <person name="Zhao R."/>
            <person name="Li G."/>
            <person name="Mu C."/>
            <person name="Tian Q."/>
            <person name="Mei H."/>
            <person name="Zhang T."/>
            <person name="Gao T."/>
            <person name="Zhang H."/>
        </authorList>
    </citation>
    <scope>NUCLEOTIDE SEQUENCE</scope>
    <source>
        <strain evidence="14">KEN1</strain>
    </source>
</reference>
<keyword evidence="7 12" id="KW-0560">Oxidoreductase</keyword>
<keyword evidence="4 13" id="KW-0812">Transmembrane</keyword>
<dbReference type="GO" id="GO:0016020">
    <property type="term" value="C:membrane"/>
    <property type="evidence" value="ECO:0007669"/>
    <property type="project" value="UniProtKB-SubCell"/>
</dbReference>
<comment type="caution">
    <text evidence="14">The sequence shown here is derived from an EMBL/GenBank/DDBJ whole genome shotgun (WGS) entry which is preliminary data.</text>
</comment>
<protein>
    <submittedName>
        <fullName evidence="14">Cytochrome</fullName>
    </submittedName>
</protein>
<evidence type="ECO:0000256" key="3">
    <source>
        <dbReference type="ARBA" id="ARBA00022617"/>
    </source>
</evidence>
<proteinExistence type="inferred from homology"/>
<keyword evidence="8 11" id="KW-0408">Iron</keyword>
<comment type="similarity">
    <text evidence="2 12">Belongs to the cytochrome P450 family.</text>
</comment>
<evidence type="ECO:0000256" key="11">
    <source>
        <dbReference type="PIRSR" id="PIRSR602401-1"/>
    </source>
</evidence>
<evidence type="ECO:0000256" key="8">
    <source>
        <dbReference type="ARBA" id="ARBA00023004"/>
    </source>
</evidence>
<evidence type="ECO:0000256" key="9">
    <source>
        <dbReference type="ARBA" id="ARBA00023033"/>
    </source>
</evidence>
<dbReference type="PANTHER" id="PTHR47947">
    <property type="entry name" value="CYTOCHROME P450 82C3-RELATED"/>
    <property type="match status" value="1"/>
</dbReference>
<evidence type="ECO:0000256" key="13">
    <source>
        <dbReference type="SAM" id="Phobius"/>
    </source>
</evidence>
<sequence length="487" mass="55488">METTWLYGLLSLFVLALVFKFWSKGKTKLPPSPAPALPLLGQLHHLKLPLHLTYHNLSQKLGPIFSLRFGTRLVVVVSSPALVEECFTKNDIVLANRPRFIIAKYIGYNYTSLVASPYGEYWRNLRRLTTVEIFSTARLNKFQSIRHDEVRLVLKKLYRNSYQDFARVELRPRFAELTFNNIMRMVDGKRYFGEDEENEEAKQFRQLIDEIFKLSGVSNPADFFPVFRWIDYKGFEKTLTRFGAKMDAFLQRLVDEHRRNKGGNTMIDHLLSLQESEPEDYSGDAPCWNRDIIINHGMGNGCSAQPPQKLDKARAEIDSLVGDNRFVNESDLSKLPYLQNIISETFRLFPAAPLLVPHEASADCKLDGYDIPQGTIVQVNAWAIHRDPTVWDDPTSFNPERFEEAGDVGPTKLLPFGMGRRSCPGNGLANRVVGLTLASLIQCFEWQRTDDALVDLTEGKGISRPKLPLEARCKARNVLQKAHTQPA</sequence>
<evidence type="ECO:0000313" key="14">
    <source>
        <dbReference type="EMBL" id="KAL0450182.1"/>
    </source>
</evidence>
<dbReference type="PRINTS" id="PR00385">
    <property type="entry name" value="P450"/>
</dbReference>
<keyword evidence="10 13" id="KW-0472">Membrane</keyword>
<keyword evidence="9 12" id="KW-0503">Monooxygenase</keyword>
<keyword evidence="6 13" id="KW-1133">Transmembrane helix</keyword>
<comment type="subcellular location">
    <subcellularLocation>
        <location evidence="1">Membrane</location>
        <topology evidence="1">Single-pass membrane protein</topology>
    </subcellularLocation>
</comment>
<dbReference type="Pfam" id="PF00067">
    <property type="entry name" value="p450"/>
    <property type="match status" value="2"/>
</dbReference>
<evidence type="ECO:0000256" key="6">
    <source>
        <dbReference type="ARBA" id="ARBA00022989"/>
    </source>
</evidence>
<reference evidence="14" key="1">
    <citation type="submission" date="2020-06" db="EMBL/GenBank/DDBJ databases">
        <authorList>
            <person name="Li T."/>
            <person name="Hu X."/>
            <person name="Zhang T."/>
            <person name="Song X."/>
            <person name="Zhang H."/>
            <person name="Dai N."/>
            <person name="Sheng W."/>
            <person name="Hou X."/>
            <person name="Wei L."/>
        </authorList>
    </citation>
    <scope>NUCLEOTIDE SEQUENCE</scope>
    <source>
        <strain evidence="14">KEN1</strain>
        <tissue evidence="14">Leaf</tissue>
    </source>
</reference>
<name>A0AAW2XBK0_9LAMI</name>
<dbReference type="GO" id="GO:0004497">
    <property type="term" value="F:monooxygenase activity"/>
    <property type="evidence" value="ECO:0007669"/>
    <property type="project" value="UniProtKB-KW"/>
</dbReference>